<dbReference type="PANTHER" id="PTHR30457">
    <property type="entry name" value="5'-NUCLEOTIDASE SURE"/>
    <property type="match status" value="1"/>
</dbReference>
<dbReference type="GO" id="GO:0008253">
    <property type="term" value="F:5'-nucleotidase activity"/>
    <property type="evidence" value="ECO:0007669"/>
    <property type="project" value="UniProtKB-EC"/>
</dbReference>
<dbReference type="PANTHER" id="PTHR30457:SF0">
    <property type="entry name" value="PHOSPHATASE, PUTATIVE (AFU_ORTHOLOGUE AFUA_4G01070)-RELATED"/>
    <property type="match status" value="1"/>
</dbReference>
<dbReference type="Gene3D" id="3.40.1210.10">
    <property type="entry name" value="Survival protein SurE-like phosphatase/nucleotidase"/>
    <property type="match status" value="1"/>
</dbReference>
<evidence type="ECO:0000259" key="4">
    <source>
        <dbReference type="Pfam" id="PF01975"/>
    </source>
</evidence>
<dbReference type="NCBIfam" id="TIGR00087">
    <property type="entry name" value="surE"/>
    <property type="match status" value="1"/>
</dbReference>
<name>A0A0D2MY39_9CHLO</name>
<organism evidence="5 6">
    <name type="scientific">Monoraphidium neglectum</name>
    <dbReference type="NCBI Taxonomy" id="145388"/>
    <lineage>
        <taxon>Eukaryota</taxon>
        <taxon>Viridiplantae</taxon>
        <taxon>Chlorophyta</taxon>
        <taxon>core chlorophytes</taxon>
        <taxon>Chlorophyceae</taxon>
        <taxon>CS clade</taxon>
        <taxon>Sphaeropleales</taxon>
        <taxon>Selenastraceae</taxon>
        <taxon>Monoraphidium</taxon>
    </lineage>
</organism>
<evidence type="ECO:0000313" key="6">
    <source>
        <dbReference type="Proteomes" id="UP000054498"/>
    </source>
</evidence>
<dbReference type="SUPFAM" id="SSF64167">
    <property type="entry name" value="SurE-like"/>
    <property type="match status" value="1"/>
</dbReference>
<reference evidence="5 6" key="1">
    <citation type="journal article" date="2013" name="BMC Genomics">
        <title>Reconstruction of the lipid metabolism for the microalga Monoraphidium neglectum from its genome sequence reveals characteristics suitable for biofuel production.</title>
        <authorList>
            <person name="Bogen C."/>
            <person name="Al-Dilaimi A."/>
            <person name="Albersmeier A."/>
            <person name="Wichmann J."/>
            <person name="Grundmann M."/>
            <person name="Rupp O."/>
            <person name="Lauersen K.J."/>
            <person name="Blifernez-Klassen O."/>
            <person name="Kalinowski J."/>
            <person name="Goesmann A."/>
            <person name="Mussgnug J.H."/>
            <person name="Kruse O."/>
        </authorList>
    </citation>
    <scope>NUCLEOTIDE SEQUENCE [LARGE SCALE GENOMIC DNA]</scope>
    <source>
        <strain evidence="5 6">SAG 48.87</strain>
    </source>
</reference>
<dbReference type="RefSeq" id="XP_013906419.1">
    <property type="nucleotide sequence ID" value="XM_014050965.1"/>
</dbReference>
<sequence length="324" mass="33509">MPARVLVSNDDGIDAPGLRALVLALSKEADVFVCAPSEERSAQSHAVSLRRFLACHPHSGVEGAKAAFSVDGTPADSVMLAIHGPVFEGGDFDLVVSGINRGDNCGLHVIYSGTVGAAREAACKGVPAIALSLDNFNARRVDDYAPSAAISAALALLSILSESPSALGDMSEGVVLNVNFPAGDVSEMKGIKLTHQGTGCFFPNFKEVQEGQGSHMPQIEERTEDTRMFRNFAGGYRKDGTDGSDMDAVAGGWASVTPLGLRSDLLFKSRTAAGSSSANSGESAIQERHARGSVAVAAQVVVRAAAALGLEAGGIEGIEWPLAD</sequence>
<dbReference type="KEGG" id="mng:MNEG_0554"/>
<evidence type="ECO:0000256" key="1">
    <source>
        <dbReference type="ARBA" id="ARBA00011062"/>
    </source>
</evidence>
<comment type="similarity">
    <text evidence="1">Belongs to the SurE nucleotidase family.</text>
</comment>
<keyword evidence="3 5" id="KW-0378">Hydrolase</keyword>
<dbReference type="EMBL" id="KK100265">
    <property type="protein sequence ID" value="KIZ07400.1"/>
    <property type="molecule type" value="Genomic_DNA"/>
</dbReference>
<evidence type="ECO:0000313" key="5">
    <source>
        <dbReference type="EMBL" id="KIZ07400.1"/>
    </source>
</evidence>
<keyword evidence="6" id="KW-1185">Reference proteome</keyword>
<dbReference type="HAMAP" id="MF_00060">
    <property type="entry name" value="SurE"/>
    <property type="match status" value="1"/>
</dbReference>
<evidence type="ECO:0000256" key="2">
    <source>
        <dbReference type="ARBA" id="ARBA00022723"/>
    </source>
</evidence>
<feature type="domain" description="Survival protein SurE-like phosphatase/nucleotidase" evidence="4">
    <location>
        <begin position="5"/>
        <end position="198"/>
    </location>
</feature>
<dbReference type="STRING" id="145388.A0A0D2MY39"/>
<evidence type="ECO:0000256" key="3">
    <source>
        <dbReference type="ARBA" id="ARBA00022801"/>
    </source>
</evidence>
<proteinExistence type="inferred from homology"/>
<dbReference type="OrthoDB" id="202825at2759"/>
<dbReference type="GO" id="GO:0046872">
    <property type="term" value="F:metal ion binding"/>
    <property type="evidence" value="ECO:0007669"/>
    <property type="project" value="UniProtKB-KW"/>
</dbReference>
<dbReference type="InterPro" id="IPR036523">
    <property type="entry name" value="SurE-like_sf"/>
</dbReference>
<dbReference type="GeneID" id="25726672"/>
<accession>A0A0D2MY39</accession>
<keyword evidence="2" id="KW-0479">Metal-binding</keyword>
<dbReference type="EC" id="3.1.3.5" evidence="5"/>
<dbReference type="AlphaFoldDB" id="A0A0D2MY39"/>
<dbReference type="InterPro" id="IPR030048">
    <property type="entry name" value="SurE"/>
</dbReference>
<dbReference type="InterPro" id="IPR002828">
    <property type="entry name" value="SurE-like_Pase/nucleotidase"/>
</dbReference>
<dbReference type="Pfam" id="PF01975">
    <property type="entry name" value="SurE"/>
    <property type="match status" value="1"/>
</dbReference>
<dbReference type="Proteomes" id="UP000054498">
    <property type="component" value="Unassembled WGS sequence"/>
</dbReference>
<protein>
    <submittedName>
        <fullName evidence="5">5'-nucleotidase</fullName>
        <ecNumber evidence="5">3.1.3.5</ecNumber>
    </submittedName>
</protein>
<gene>
    <name evidence="5" type="ORF">MNEG_0554</name>
</gene>